<proteinExistence type="predicted"/>
<reference evidence="2 3" key="1">
    <citation type="journal article" date="2018" name="PLoS Pathog.">
        <title>Evolution of structural diversity of trichothecenes, a family of toxins produced by plant pathogenic and entomopathogenic fungi.</title>
        <authorList>
            <person name="Proctor R.H."/>
            <person name="McCormick S.P."/>
            <person name="Kim H.S."/>
            <person name="Cardoza R.E."/>
            <person name="Stanley A.M."/>
            <person name="Lindo L."/>
            <person name="Kelly A."/>
            <person name="Brown D.W."/>
            <person name="Lee T."/>
            <person name="Vaughan M.M."/>
            <person name="Alexander N.J."/>
            <person name="Busman M."/>
            <person name="Gutierrez S."/>
        </authorList>
    </citation>
    <scope>NUCLEOTIDE SEQUENCE [LARGE SCALE GENOMIC DNA]</scope>
    <source>
        <strain evidence="2 3">NRRL 20695</strain>
    </source>
</reference>
<dbReference type="PANTHER" id="PTHR36587">
    <property type="entry name" value="EXPRESSION SITE-ASSOCIATED GENE 3 (ESAG3)-LIKE PROTEIN"/>
    <property type="match status" value="1"/>
</dbReference>
<dbReference type="PANTHER" id="PTHR36587:SF2">
    <property type="entry name" value="EXPRESSION SITE-ASSOCIATED GENE 3 (ESAG3)-LIKE PROTEIN"/>
    <property type="match status" value="1"/>
</dbReference>
<dbReference type="CDD" id="cd22997">
    <property type="entry name" value="GT_LH"/>
    <property type="match status" value="1"/>
</dbReference>
<dbReference type="OrthoDB" id="422736at2759"/>
<dbReference type="Proteomes" id="UP000266234">
    <property type="component" value="Unassembled WGS sequence"/>
</dbReference>
<sequence length="453" mass="51296">MSQEANRWQIVIQAPISSIKTSKVHYLIPASEPTLNLCANIISSLSNRYPVPSILGYNGKGKFDAKEAHIAKLYSIERYLHGKQADDLVIVVDGHDVLAQLPAEVMIERYFEIIERHNTILADRFGLSVDQALKQGYRQSILFGADKACFPRLRDEPQCWAVPESFLPHRVYGKHTQDRSMRYADPKYLNSGTVIGPLGDLREVIEAALLLIENTWNATFKYRNSDQYYLGKLYARQELQRSKDLTGSSTTPGSSKKMPPDDAFGSDRTDFHIVVDHESAFTVTQCANVEWMRNIAFTTPDYKSIVKNDNPKKGHPFKPFSIQMPGNVVSALTRLYEVFNQELPATQWIKRIKLGTNTATGHIYPFYHGTCKKSNFITRYMDLWIYPYARELLQDAAQARGPLTERMVNERHWISARDSPKGGLGGVYTDDGDGFIPLEDFCSGFINQLIPAS</sequence>
<evidence type="ECO:0000313" key="2">
    <source>
        <dbReference type="EMBL" id="RGP66591.1"/>
    </source>
</evidence>
<dbReference type="AlphaFoldDB" id="A0A395S2K0"/>
<name>A0A395S2K0_9HYPO</name>
<evidence type="ECO:0000256" key="1">
    <source>
        <dbReference type="SAM" id="MobiDB-lite"/>
    </source>
</evidence>
<comment type="caution">
    <text evidence="2">The sequence shown here is derived from an EMBL/GenBank/DDBJ whole genome shotgun (WGS) entry which is preliminary data.</text>
</comment>
<dbReference type="EMBL" id="PXOG01000219">
    <property type="protein sequence ID" value="RGP66591.1"/>
    <property type="molecule type" value="Genomic_DNA"/>
</dbReference>
<accession>A0A395S2K0</accession>
<organism evidence="2 3">
    <name type="scientific">Fusarium longipes</name>
    <dbReference type="NCBI Taxonomy" id="694270"/>
    <lineage>
        <taxon>Eukaryota</taxon>
        <taxon>Fungi</taxon>
        <taxon>Dikarya</taxon>
        <taxon>Ascomycota</taxon>
        <taxon>Pezizomycotina</taxon>
        <taxon>Sordariomycetes</taxon>
        <taxon>Hypocreomycetidae</taxon>
        <taxon>Hypocreales</taxon>
        <taxon>Nectriaceae</taxon>
        <taxon>Fusarium</taxon>
    </lineage>
</organism>
<protein>
    <submittedName>
        <fullName evidence="2">Uncharacterized protein</fullName>
    </submittedName>
</protein>
<gene>
    <name evidence="2" type="ORF">FLONG3_8787</name>
</gene>
<feature type="region of interest" description="Disordered" evidence="1">
    <location>
        <begin position="241"/>
        <end position="262"/>
    </location>
</feature>
<feature type="compositionally biased region" description="Low complexity" evidence="1">
    <location>
        <begin position="246"/>
        <end position="257"/>
    </location>
</feature>
<evidence type="ECO:0000313" key="3">
    <source>
        <dbReference type="Proteomes" id="UP000266234"/>
    </source>
</evidence>
<keyword evidence="3" id="KW-1185">Reference proteome</keyword>